<dbReference type="GO" id="GO:0006355">
    <property type="term" value="P:regulation of DNA-templated transcription"/>
    <property type="evidence" value="ECO:0007669"/>
    <property type="project" value="InterPro"/>
</dbReference>
<feature type="domain" description="Sigma-54 factor interaction" evidence="8">
    <location>
        <begin position="141"/>
        <end position="356"/>
    </location>
</feature>
<dbReference type="OrthoDB" id="9804019at2"/>
<dbReference type="SUPFAM" id="SSF52172">
    <property type="entry name" value="CheY-like"/>
    <property type="match status" value="1"/>
</dbReference>
<keyword evidence="6" id="KW-0804">Transcription</keyword>
<dbReference type="SMART" id="SM00448">
    <property type="entry name" value="REC"/>
    <property type="match status" value="1"/>
</dbReference>
<dbReference type="STRING" id="1765967.BW247_15815"/>
<accession>A0A1P8UKQ8</accession>
<dbReference type="RefSeq" id="WP_076838062.1">
    <property type="nucleotide sequence ID" value="NZ_CP019434.1"/>
</dbReference>
<dbReference type="Gene3D" id="3.40.50.2300">
    <property type="match status" value="1"/>
</dbReference>
<dbReference type="Pfam" id="PF00072">
    <property type="entry name" value="Response_reg"/>
    <property type="match status" value="1"/>
</dbReference>
<dbReference type="SUPFAM" id="SSF52540">
    <property type="entry name" value="P-loop containing nucleoside triphosphate hydrolases"/>
    <property type="match status" value="1"/>
</dbReference>
<dbReference type="Gene3D" id="1.10.8.60">
    <property type="match status" value="1"/>
</dbReference>
<evidence type="ECO:0000259" key="8">
    <source>
        <dbReference type="PROSITE" id="PS50045"/>
    </source>
</evidence>
<dbReference type="PANTHER" id="PTHR32071">
    <property type="entry name" value="TRANSCRIPTIONAL REGULATORY PROTEIN"/>
    <property type="match status" value="1"/>
</dbReference>
<evidence type="ECO:0008006" key="12">
    <source>
        <dbReference type="Google" id="ProtNLM"/>
    </source>
</evidence>
<evidence type="ECO:0000256" key="4">
    <source>
        <dbReference type="ARBA" id="ARBA00023012"/>
    </source>
</evidence>
<dbReference type="Proteomes" id="UP000243807">
    <property type="component" value="Chromosome"/>
</dbReference>
<name>A0A1P8UKQ8_9GAMM</name>
<keyword evidence="1 7" id="KW-0597">Phosphoprotein</keyword>
<dbReference type="SUPFAM" id="SSF46689">
    <property type="entry name" value="Homeodomain-like"/>
    <property type="match status" value="1"/>
</dbReference>
<keyword evidence="2" id="KW-0547">Nucleotide-binding</keyword>
<dbReference type="GO" id="GO:0043565">
    <property type="term" value="F:sequence-specific DNA binding"/>
    <property type="evidence" value="ECO:0007669"/>
    <property type="project" value="InterPro"/>
</dbReference>
<gene>
    <name evidence="10" type="ORF">BW247_15815</name>
</gene>
<dbReference type="InterPro" id="IPR001789">
    <property type="entry name" value="Sig_transdc_resp-reg_receiver"/>
</dbReference>
<dbReference type="PROSITE" id="PS50045">
    <property type="entry name" value="SIGMA54_INTERACT_4"/>
    <property type="match status" value="1"/>
</dbReference>
<keyword evidence="4" id="KW-0902">Two-component regulatory system</keyword>
<dbReference type="GO" id="GO:0005524">
    <property type="term" value="F:ATP binding"/>
    <property type="evidence" value="ECO:0007669"/>
    <property type="project" value="UniProtKB-KW"/>
</dbReference>
<evidence type="ECO:0000256" key="6">
    <source>
        <dbReference type="ARBA" id="ARBA00023163"/>
    </source>
</evidence>
<keyword evidence="5" id="KW-0805">Transcription regulation</keyword>
<dbReference type="PROSITE" id="PS50110">
    <property type="entry name" value="RESPONSE_REGULATORY"/>
    <property type="match status" value="1"/>
</dbReference>
<keyword evidence="3" id="KW-0067">ATP-binding</keyword>
<dbReference type="Pfam" id="PF00158">
    <property type="entry name" value="Sigma54_activat"/>
    <property type="match status" value="1"/>
</dbReference>
<dbReference type="Gene3D" id="1.10.10.60">
    <property type="entry name" value="Homeodomain-like"/>
    <property type="match status" value="1"/>
</dbReference>
<dbReference type="Gene3D" id="3.40.50.300">
    <property type="entry name" value="P-loop containing nucleotide triphosphate hydrolases"/>
    <property type="match status" value="1"/>
</dbReference>
<reference evidence="10 11" key="1">
    <citation type="submission" date="2017-01" db="EMBL/GenBank/DDBJ databases">
        <title>Draft sequence of Acidihalobacter ferrooxidans strain DSM 14175 (strain V8).</title>
        <authorList>
            <person name="Khaleque H.N."/>
            <person name="Ramsay J.P."/>
            <person name="Murphy R.J.T."/>
            <person name="Kaksonen A.H."/>
            <person name="Boxall N.J."/>
            <person name="Watkin E.L.J."/>
        </authorList>
    </citation>
    <scope>NUCLEOTIDE SEQUENCE [LARGE SCALE GENOMIC DNA]</scope>
    <source>
        <strain evidence="10 11">V8</strain>
    </source>
</reference>
<evidence type="ECO:0000256" key="7">
    <source>
        <dbReference type="PROSITE-ProRule" id="PRU00169"/>
    </source>
</evidence>
<evidence type="ECO:0000256" key="5">
    <source>
        <dbReference type="ARBA" id="ARBA00023015"/>
    </source>
</evidence>
<feature type="domain" description="Response regulatory" evidence="9">
    <location>
        <begin position="5"/>
        <end position="120"/>
    </location>
</feature>
<feature type="modified residue" description="4-aspartylphosphate" evidence="7">
    <location>
        <position position="54"/>
    </location>
</feature>
<sequence length="454" mass="50602">MSFERVLVVDDEPEIRRLLQEILQDEDYVVEIAANAAQARVAVKREQPDVVLLDIWMPDEDGVTLLKHWNAQGPLGFTVIMMSGHGTVETAVEATRHGAFDYIEKPLSLSRLLLTVRRGIETAKALRRPFPAFARDATVSLIGTGMVMRRLREEAQQRATRHDWLLVGGEAGSGRDTFLRYLHAHGPRRAGAFVDLSEARWAPALERALQHAQAEALEEAVRAAQGGLLCLGELLRLRPSEQAALLALLDTVDPQTRDIRIAALAASDMPPAAMVEAGRMAPSVARRFEAGYVRVPTLHEHAEDVPELLQYHAERLHREEGLVYRQFTVAAQNRLRHHRWPGNVSELVGLVRHLLNVGHGGEVDIDEADAALEALPTDASQFGVPAYEALLALPLKDARERFERAYLTHWLAESDGNISRLAEQAGIERTHLYRKLRALGIDLRRDRHKPAQAG</sequence>
<dbReference type="InterPro" id="IPR058031">
    <property type="entry name" value="AAA_lid_NorR"/>
</dbReference>
<dbReference type="InterPro" id="IPR002078">
    <property type="entry name" value="Sigma_54_int"/>
</dbReference>
<dbReference type="EMBL" id="CP019434">
    <property type="protein sequence ID" value="APZ44372.1"/>
    <property type="molecule type" value="Genomic_DNA"/>
</dbReference>
<dbReference type="InterPro" id="IPR009057">
    <property type="entry name" value="Homeodomain-like_sf"/>
</dbReference>
<dbReference type="KEGG" id="afy:BW247_15815"/>
<evidence type="ECO:0000313" key="10">
    <source>
        <dbReference type="EMBL" id="APZ44372.1"/>
    </source>
</evidence>
<dbReference type="InterPro" id="IPR002197">
    <property type="entry name" value="HTH_Fis"/>
</dbReference>
<evidence type="ECO:0000313" key="11">
    <source>
        <dbReference type="Proteomes" id="UP000243807"/>
    </source>
</evidence>
<dbReference type="GO" id="GO:0000160">
    <property type="term" value="P:phosphorelay signal transduction system"/>
    <property type="evidence" value="ECO:0007669"/>
    <property type="project" value="UniProtKB-KW"/>
</dbReference>
<protein>
    <recommendedName>
        <fullName evidence="12">Transcriptional regulator</fullName>
    </recommendedName>
</protein>
<evidence type="ECO:0000256" key="3">
    <source>
        <dbReference type="ARBA" id="ARBA00022840"/>
    </source>
</evidence>
<dbReference type="AlphaFoldDB" id="A0A1P8UKQ8"/>
<evidence type="ECO:0000256" key="1">
    <source>
        <dbReference type="ARBA" id="ARBA00022553"/>
    </source>
</evidence>
<dbReference type="Pfam" id="PF25601">
    <property type="entry name" value="AAA_lid_14"/>
    <property type="match status" value="1"/>
</dbReference>
<dbReference type="Pfam" id="PF02954">
    <property type="entry name" value="HTH_8"/>
    <property type="match status" value="1"/>
</dbReference>
<proteinExistence type="predicted"/>
<organism evidence="10 11">
    <name type="scientific">Acidihalobacter ferrooxydans</name>
    <dbReference type="NCBI Taxonomy" id="1765967"/>
    <lineage>
        <taxon>Bacteria</taxon>
        <taxon>Pseudomonadati</taxon>
        <taxon>Pseudomonadota</taxon>
        <taxon>Gammaproteobacteria</taxon>
        <taxon>Chromatiales</taxon>
        <taxon>Ectothiorhodospiraceae</taxon>
        <taxon>Acidihalobacter</taxon>
    </lineage>
</organism>
<dbReference type="InterPro" id="IPR011006">
    <property type="entry name" value="CheY-like_superfamily"/>
</dbReference>
<dbReference type="CDD" id="cd17550">
    <property type="entry name" value="REC_NtrX-like"/>
    <property type="match status" value="1"/>
</dbReference>
<dbReference type="InterPro" id="IPR027417">
    <property type="entry name" value="P-loop_NTPase"/>
</dbReference>
<evidence type="ECO:0000259" key="9">
    <source>
        <dbReference type="PROSITE" id="PS50110"/>
    </source>
</evidence>
<keyword evidence="11" id="KW-1185">Reference proteome</keyword>
<evidence type="ECO:0000256" key="2">
    <source>
        <dbReference type="ARBA" id="ARBA00022741"/>
    </source>
</evidence>
<dbReference type="PANTHER" id="PTHR32071:SF17">
    <property type="entry name" value="TRANSCRIPTIONAL REGULATOR (NTRC FAMILY)"/>
    <property type="match status" value="1"/>
</dbReference>
<dbReference type="FunFam" id="3.40.50.2300:FF:000018">
    <property type="entry name" value="DNA-binding transcriptional regulator NtrC"/>
    <property type="match status" value="1"/>
</dbReference>